<feature type="compositionally biased region" description="Polar residues" evidence="8">
    <location>
        <begin position="1"/>
        <end position="12"/>
    </location>
</feature>
<evidence type="ECO:0000256" key="1">
    <source>
        <dbReference type="ARBA" id="ARBA00003632"/>
    </source>
</evidence>
<reference evidence="10" key="1">
    <citation type="submission" date="2014-08" db="EMBL/GenBank/DDBJ databases">
        <authorList>
            <person name="Sharma Rahul"/>
            <person name="Thines Marco"/>
        </authorList>
    </citation>
    <scope>NUCLEOTIDE SEQUENCE</scope>
</reference>
<evidence type="ECO:0000256" key="8">
    <source>
        <dbReference type="SAM" id="MobiDB-lite"/>
    </source>
</evidence>
<keyword evidence="7" id="KW-0539">Nucleus</keyword>
<comment type="similarity">
    <text evidence="3">Belongs to the SNUT3 family.</text>
</comment>
<comment type="subunit">
    <text evidence="4">Part of a tri-snRNP complex.</text>
</comment>
<feature type="compositionally biased region" description="Acidic residues" evidence="8">
    <location>
        <begin position="174"/>
        <end position="197"/>
    </location>
</feature>
<organism evidence="10">
    <name type="scientific">Phaffia rhodozyma</name>
    <name type="common">Yeast</name>
    <name type="synonym">Xanthophyllomyces dendrorhous</name>
    <dbReference type="NCBI Taxonomy" id="264483"/>
    <lineage>
        <taxon>Eukaryota</taxon>
        <taxon>Fungi</taxon>
        <taxon>Dikarya</taxon>
        <taxon>Basidiomycota</taxon>
        <taxon>Agaricomycotina</taxon>
        <taxon>Tremellomycetes</taxon>
        <taxon>Cystofilobasidiales</taxon>
        <taxon>Mrakiaceae</taxon>
        <taxon>Phaffia</taxon>
    </lineage>
</organism>
<dbReference type="InterPro" id="IPR013957">
    <property type="entry name" value="SNRNP27"/>
</dbReference>
<name>A0A0F7SEJ4_PHARH</name>
<feature type="compositionally biased region" description="Basic and acidic residues" evidence="8">
    <location>
        <begin position="13"/>
        <end position="70"/>
    </location>
</feature>
<dbReference type="GO" id="GO:0008380">
    <property type="term" value="P:RNA splicing"/>
    <property type="evidence" value="ECO:0007669"/>
    <property type="project" value="UniProtKB-KW"/>
</dbReference>
<protein>
    <submittedName>
        <fullName evidence="10">Nucleic acid binding protein</fullName>
    </submittedName>
</protein>
<evidence type="ECO:0000256" key="5">
    <source>
        <dbReference type="ARBA" id="ARBA00022664"/>
    </source>
</evidence>
<evidence type="ECO:0000259" key="9">
    <source>
        <dbReference type="Pfam" id="PF08648"/>
    </source>
</evidence>
<evidence type="ECO:0000313" key="10">
    <source>
        <dbReference type="EMBL" id="CDZ96836.1"/>
    </source>
</evidence>
<evidence type="ECO:0000256" key="4">
    <source>
        <dbReference type="ARBA" id="ARBA00011825"/>
    </source>
</evidence>
<comment type="subcellular location">
    <subcellularLocation>
        <location evidence="2">Nucleus</location>
    </subcellularLocation>
</comment>
<feature type="compositionally biased region" description="Basic and acidic residues" evidence="8">
    <location>
        <begin position="78"/>
        <end position="105"/>
    </location>
</feature>
<feature type="region of interest" description="Disordered" evidence="8">
    <location>
        <begin position="1"/>
        <end position="197"/>
    </location>
</feature>
<dbReference type="PANTHER" id="PTHR31077:SF1">
    <property type="entry name" value="U4_U6.U5 SMALL NUCLEAR RIBONUCLEOPROTEIN 27 KDA PROTEIN"/>
    <property type="match status" value="1"/>
</dbReference>
<dbReference type="EMBL" id="LN483167">
    <property type="protein sequence ID" value="CDZ96836.1"/>
    <property type="molecule type" value="Genomic_DNA"/>
</dbReference>
<evidence type="ECO:0000256" key="2">
    <source>
        <dbReference type="ARBA" id="ARBA00004123"/>
    </source>
</evidence>
<proteinExistence type="inferred from homology"/>
<dbReference type="GO" id="GO:0071011">
    <property type="term" value="C:precatalytic spliceosome"/>
    <property type="evidence" value="ECO:0007669"/>
    <property type="project" value="TreeGrafter"/>
</dbReference>
<feature type="compositionally biased region" description="Basic and acidic residues" evidence="8">
    <location>
        <begin position="154"/>
        <end position="167"/>
    </location>
</feature>
<evidence type="ECO:0000256" key="3">
    <source>
        <dbReference type="ARBA" id="ARBA00008218"/>
    </source>
</evidence>
<feature type="domain" description="U4/U6.U5 small nuclear ribonucleoprotein 27kDa protein" evidence="9">
    <location>
        <begin position="197"/>
        <end position="250"/>
    </location>
</feature>
<accession>A0A0F7SEJ4</accession>
<dbReference type="AlphaFoldDB" id="A0A0F7SEJ4"/>
<sequence>MSYRNSAPSSSRYQDRDRPSYASNPEERDPRDHRSTGRDYSRASRSPPRRDEGGSSRPSYHDRDRDDRRGVASGGGRYVDRDAGGYRDRERERDRKPYERPRSDRSGPPSSYSTRRRSPSPRRDRRSSPGRSEPTTMSAARLKGDSKPPPSVLKAEELKREAEEKRQQMQPPDGMEEGVDGEWVEEGEDENGLEEGEEDEMAKMMGFGGFGTSKGKHVSSNDTGDVVIKKQRTWRQYMNRKGGFNRPLDKVK</sequence>
<evidence type="ECO:0000256" key="7">
    <source>
        <dbReference type="ARBA" id="ARBA00023242"/>
    </source>
</evidence>
<dbReference type="PANTHER" id="PTHR31077">
    <property type="entry name" value="U4/U6.U5 SMALL NUCLEAR RIBONUCLEOPROTEIN 27 KDA PROTEIN"/>
    <property type="match status" value="1"/>
</dbReference>
<dbReference type="Pfam" id="PF08648">
    <property type="entry name" value="SNRNP27"/>
    <property type="match status" value="1"/>
</dbReference>
<feature type="compositionally biased region" description="Basic residues" evidence="8">
    <location>
        <begin position="114"/>
        <end position="125"/>
    </location>
</feature>
<evidence type="ECO:0000256" key="6">
    <source>
        <dbReference type="ARBA" id="ARBA00023187"/>
    </source>
</evidence>
<keyword evidence="5" id="KW-0507">mRNA processing</keyword>
<feature type="region of interest" description="Disordered" evidence="8">
    <location>
        <begin position="205"/>
        <end position="224"/>
    </location>
</feature>
<keyword evidence="6" id="KW-0508">mRNA splicing</keyword>
<comment type="function">
    <text evidence="1">May play a role in mRNA splicing.</text>
</comment>
<dbReference type="GO" id="GO:0006397">
    <property type="term" value="P:mRNA processing"/>
    <property type="evidence" value="ECO:0007669"/>
    <property type="project" value="UniProtKB-KW"/>
</dbReference>